<protein>
    <submittedName>
        <fullName evidence="1">Uncharacterized protein</fullName>
    </submittedName>
</protein>
<evidence type="ECO:0000313" key="1">
    <source>
        <dbReference type="EMBL" id="KAF2573520.1"/>
    </source>
</evidence>
<name>A0A8S9IU41_BRACR</name>
<dbReference type="AlphaFoldDB" id="A0A8S9IU41"/>
<organism evidence="1">
    <name type="scientific">Brassica cretica</name>
    <name type="common">Mustard</name>
    <dbReference type="NCBI Taxonomy" id="69181"/>
    <lineage>
        <taxon>Eukaryota</taxon>
        <taxon>Viridiplantae</taxon>
        <taxon>Streptophyta</taxon>
        <taxon>Embryophyta</taxon>
        <taxon>Tracheophyta</taxon>
        <taxon>Spermatophyta</taxon>
        <taxon>Magnoliopsida</taxon>
        <taxon>eudicotyledons</taxon>
        <taxon>Gunneridae</taxon>
        <taxon>Pentapetalae</taxon>
        <taxon>rosids</taxon>
        <taxon>malvids</taxon>
        <taxon>Brassicales</taxon>
        <taxon>Brassicaceae</taxon>
        <taxon>Brassiceae</taxon>
        <taxon>Brassica</taxon>
    </lineage>
</organism>
<gene>
    <name evidence="1" type="ORF">F2Q70_00004096</name>
</gene>
<dbReference type="EMBL" id="QGKY02001015">
    <property type="protein sequence ID" value="KAF2573520.1"/>
    <property type="molecule type" value="Genomic_DNA"/>
</dbReference>
<accession>A0A8S9IU41</accession>
<proteinExistence type="predicted"/>
<reference evidence="1" key="1">
    <citation type="submission" date="2019-12" db="EMBL/GenBank/DDBJ databases">
        <title>Genome sequencing and annotation of Brassica cretica.</title>
        <authorList>
            <person name="Studholme D.J."/>
            <person name="Sarris P.F."/>
        </authorList>
    </citation>
    <scope>NUCLEOTIDE SEQUENCE</scope>
    <source>
        <strain evidence="1">PFS-102/07</strain>
        <tissue evidence="1">Leaf</tissue>
    </source>
</reference>
<sequence>MVKFYGVKRIWKTYPLPASSSRHLGSHCRHIFLGEFNHLPIKDHKHGTIVAVITGRSTWNLDKEGDKFAILQPHRTNKMCSKRECYLLIRAGDEHVEFSN</sequence>
<comment type="caution">
    <text evidence="1">The sequence shown here is derived from an EMBL/GenBank/DDBJ whole genome shotgun (WGS) entry which is preliminary data.</text>
</comment>